<evidence type="ECO:0000313" key="2">
    <source>
        <dbReference type="EMBL" id="MBW0583749.1"/>
    </source>
</evidence>
<reference evidence="2" key="1">
    <citation type="submission" date="2021-03" db="EMBL/GenBank/DDBJ databases">
        <title>Draft genome sequence of rust myrtle Austropuccinia psidii MF-1, a brazilian biotype.</title>
        <authorList>
            <person name="Quecine M.C."/>
            <person name="Pachon D.M.R."/>
            <person name="Bonatelli M.L."/>
            <person name="Correr F.H."/>
            <person name="Franceschini L.M."/>
            <person name="Leite T.F."/>
            <person name="Margarido G.R.A."/>
            <person name="Almeida C.A."/>
            <person name="Ferrarezi J.A."/>
            <person name="Labate C.A."/>
        </authorList>
    </citation>
    <scope>NUCLEOTIDE SEQUENCE</scope>
    <source>
        <strain evidence="2">MF-1</strain>
    </source>
</reference>
<feature type="region of interest" description="Disordered" evidence="1">
    <location>
        <begin position="121"/>
        <end position="188"/>
    </location>
</feature>
<dbReference type="Proteomes" id="UP000765509">
    <property type="component" value="Unassembled WGS sequence"/>
</dbReference>
<dbReference type="EMBL" id="AVOT02115959">
    <property type="protein sequence ID" value="MBW0583749.1"/>
    <property type="molecule type" value="Genomic_DNA"/>
</dbReference>
<evidence type="ECO:0000313" key="3">
    <source>
        <dbReference type="Proteomes" id="UP000765509"/>
    </source>
</evidence>
<sequence>MSGGCQNFPHTPISVPPNFDVNSEPELSQDNILRSKQFSSGSHRNVSAPEKKMVQISQGRGVGNIPKTLAGGYELLLTDQKLSGSGEDHKALRRMEHIVFQIQGQKDKDLVEEPKSFIYRQEEGVENDPSFQERRPRGINKLQKVSRDEHKGPQKKQIGPKNNQGQGKGRPNWHRPSPQGYRIPKVEPSAVDSVFNMARTLMELNAKEQERMNRTFPCKY</sequence>
<dbReference type="AlphaFoldDB" id="A0A9Q3KQ31"/>
<evidence type="ECO:0000256" key="1">
    <source>
        <dbReference type="SAM" id="MobiDB-lite"/>
    </source>
</evidence>
<keyword evidence="3" id="KW-1185">Reference proteome</keyword>
<proteinExistence type="predicted"/>
<feature type="region of interest" description="Disordered" evidence="1">
    <location>
        <begin position="1"/>
        <end position="28"/>
    </location>
</feature>
<gene>
    <name evidence="2" type="ORF">O181_123464</name>
</gene>
<comment type="caution">
    <text evidence="2">The sequence shown here is derived from an EMBL/GenBank/DDBJ whole genome shotgun (WGS) entry which is preliminary data.</text>
</comment>
<accession>A0A9Q3KQ31</accession>
<organism evidence="2 3">
    <name type="scientific">Austropuccinia psidii MF-1</name>
    <dbReference type="NCBI Taxonomy" id="1389203"/>
    <lineage>
        <taxon>Eukaryota</taxon>
        <taxon>Fungi</taxon>
        <taxon>Dikarya</taxon>
        <taxon>Basidiomycota</taxon>
        <taxon>Pucciniomycotina</taxon>
        <taxon>Pucciniomycetes</taxon>
        <taxon>Pucciniales</taxon>
        <taxon>Sphaerophragmiaceae</taxon>
        <taxon>Austropuccinia</taxon>
    </lineage>
</organism>
<protein>
    <submittedName>
        <fullName evidence="2">Uncharacterized protein</fullName>
    </submittedName>
</protein>
<name>A0A9Q3KQ31_9BASI</name>